<keyword evidence="1 2" id="KW-0690">Ribosome biogenesis</keyword>
<reference evidence="3 4" key="1">
    <citation type="journal article" date="2015" name="Nature">
        <title>rRNA introns, odd ribosomes, and small enigmatic genomes across a large radiation of phyla.</title>
        <authorList>
            <person name="Brown C.T."/>
            <person name="Hug L.A."/>
            <person name="Thomas B.C."/>
            <person name="Sharon I."/>
            <person name="Castelle C.J."/>
            <person name="Singh A."/>
            <person name="Wilkins M.J."/>
            <person name="Williams K.H."/>
            <person name="Banfield J.F."/>
        </authorList>
    </citation>
    <scope>NUCLEOTIDE SEQUENCE [LARGE SCALE GENOMIC DNA]</scope>
</reference>
<comment type="function">
    <text evidence="2">One of several proteins that assist in the late maturation steps of the functional core of the 30S ribosomal subunit. Associates with free 30S ribosomal subunits (but not with 30S subunits that are part of 70S ribosomes or polysomes). Required for efficient processing of 16S rRNA. May interact with the 5'-terminal helix region of 16S rRNA.</text>
</comment>
<keyword evidence="2" id="KW-0963">Cytoplasm</keyword>
<accession>A0A0G1HB83</accession>
<dbReference type="InterPro" id="IPR020053">
    <property type="entry name" value="Ribosome-bd_factorA_CS"/>
</dbReference>
<dbReference type="GO" id="GO:0030490">
    <property type="term" value="P:maturation of SSU-rRNA"/>
    <property type="evidence" value="ECO:0007669"/>
    <property type="project" value="UniProtKB-UniRule"/>
</dbReference>
<dbReference type="InterPro" id="IPR000238">
    <property type="entry name" value="RbfA"/>
</dbReference>
<proteinExistence type="inferred from homology"/>
<name>A0A0G1HB83_9BACT</name>
<dbReference type="PANTHER" id="PTHR33515:SF1">
    <property type="entry name" value="RIBOSOME-BINDING FACTOR A, CHLOROPLASTIC-RELATED"/>
    <property type="match status" value="1"/>
</dbReference>
<comment type="subunit">
    <text evidence="2">Monomer. Binds 30S ribosomal subunits, but not 50S ribosomal subunits or 70S ribosomes.</text>
</comment>
<dbReference type="Pfam" id="PF02033">
    <property type="entry name" value="RBFA"/>
    <property type="match status" value="1"/>
</dbReference>
<dbReference type="PANTHER" id="PTHR33515">
    <property type="entry name" value="RIBOSOME-BINDING FACTOR A, CHLOROPLASTIC-RELATED"/>
    <property type="match status" value="1"/>
</dbReference>
<dbReference type="HAMAP" id="MF_00003">
    <property type="entry name" value="RbfA"/>
    <property type="match status" value="1"/>
</dbReference>
<sequence>MKYRKERLSNIIAEELSKLIVRELEFDNALVTITDVKLSEDSDFADVKFSVIPSDKHKEALKILDRSAGYLQRLLIRKLSLRSIPYIRFEYDPGLEKAQGIEKILLDEARKGNLDESDE</sequence>
<comment type="caution">
    <text evidence="3">The sequence shown here is derived from an EMBL/GenBank/DDBJ whole genome shotgun (WGS) entry which is preliminary data.</text>
</comment>
<dbReference type="GO" id="GO:0043024">
    <property type="term" value="F:ribosomal small subunit binding"/>
    <property type="evidence" value="ECO:0007669"/>
    <property type="project" value="TreeGrafter"/>
</dbReference>
<dbReference type="Proteomes" id="UP000034051">
    <property type="component" value="Unassembled WGS sequence"/>
</dbReference>
<evidence type="ECO:0000313" key="3">
    <source>
        <dbReference type="EMBL" id="KKT43788.1"/>
    </source>
</evidence>
<evidence type="ECO:0000256" key="1">
    <source>
        <dbReference type="ARBA" id="ARBA00022517"/>
    </source>
</evidence>
<dbReference type="NCBIfam" id="TIGR00082">
    <property type="entry name" value="rbfA"/>
    <property type="match status" value="1"/>
</dbReference>
<comment type="similarity">
    <text evidence="2">Belongs to the RbfA family.</text>
</comment>
<dbReference type="SUPFAM" id="SSF89919">
    <property type="entry name" value="Ribosome-binding factor A, RbfA"/>
    <property type="match status" value="1"/>
</dbReference>
<evidence type="ECO:0000256" key="2">
    <source>
        <dbReference type="HAMAP-Rule" id="MF_00003"/>
    </source>
</evidence>
<dbReference type="InterPro" id="IPR023799">
    <property type="entry name" value="RbfA_dom_sf"/>
</dbReference>
<gene>
    <name evidence="2" type="primary">rbfA</name>
    <name evidence="3" type="ORF">UW32_C0001G0380</name>
</gene>
<organism evidence="3 4">
    <name type="scientific">Candidatus Wolfebacteria bacterium GW2011_GWE2_44_13</name>
    <dbReference type="NCBI Taxonomy" id="1619017"/>
    <lineage>
        <taxon>Bacteria</taxon>
        <taxon>Candidatus Wolfeibacteriota</taxon>
    </lineage>
</organism>
<dbReference type="AlphaFoldDB" id="A0A0G1HB83"/>
<protein>
    <recommendedName>
        <fullName evidence="2">Ribosome-binding factor A</fullName>
    </recommendedName>
</protein>
<dbReference type="GO" id="GO:0005829">
    <property type="term" value="C:cytosol"/>
    <property type="evidence" value="ECO:0007669"/>
    <property type="project" value="TreeGrafter"/>
</dbReference>
<comment type="subcellular location">
    <subcellularLocation>
        <location evidence="2">Cytoplasm</location>
    </subcellularLocation>
</comment>
<evidence type="ECO:0000313" key="4">
    <source>
        <dbReference type="Proteomes" id="UP000034051"/>
    </source>
</evidence>
<dbReference type="PROSITE" id="PS01319">
    <property type="entry name" value="RBFA"/>
    <property type="match status" value="1"/>
</dbReference>
<dbReference type="Gene3D" id="3.30.300.20">
    <property type="match status" value="1"/>
</dbReference>
<dbReference type="EMBL" id="LCHW01000001">
    <property type="protein sequence ID" value="KKT43788.1"/>
    <property type="molecule type" value="Genomic_DNA"/>
</dbReference>
<dbReference type="InterPro" id="IPR015946">
    <property type="entry name" value="KH_dom-like_a/b"/>
</dbReference>